<evidence type="ECO:0000256" key="5">
    <source>
        <dbReference type="SAM" id="Phobius"/>
    </source>
</evidence>
<accession>A0A1F5EUX1</accession>
<dbReference type="Pfam" id="PF01040">
    <property type="entry name" value="UbiA"/>
    <property type="match status" value="1"/>
</dbReference>
<gene>
    <name evidence="6" type="ORF">A2703_01350</name>
</gene>
<feature type="transmembrane region" description="Helical" evidence="5">
    <location>
        <begin position="109"/>
        <end position="127"/>
    </location>
</feature>
<keyword evidence="3 5" id="KW-1133">Transmembrane helix</keyword>
<dbReference type="InterPro" id="IPR044878">
    <property type="entry name" value="UbiA_sf"/>
</dbReference>
<protein>
    <recommendedName>
        <fullName evidence="8">Phosphoribose diphosphate--decaprenyl-phosphate phosphoribosyltransferase</fullName>
    </recommendedName>
</protein>
<evidence type="ECO:0000313" key="6">
    <source>
        <dbReference type="EMBL" id="OGD71066.1"/>
    </source>
</evidence>
<feature type="transmembrane region" description="Helical" evidence="5">
    <location>
        <begin position="39"/>
        <end position="62"/>
    </location>
</feature>
<sequence>MDILWQLFKTTRPRQWLKNIALFAPITFSGLLFNDGFFWIVTQAVIIFTVLASSVYIFNDLLDLPADRLHPFKKKRPIASGKLPISVAVSALAVGLVTSLYYATMINMFFFWACVTYLVIQILYTVWLKKITIIDVITIASGYILRVYAGGLAIGAHMDVWFLLTVVSASLFLAVGKRRSELTLLKASAGAGQVRATLKHYTESLLDIYTSMFATATWLTYALFSFNHPPIIPTGKVLTFMADLPRTLISAKLMMITTPFVIYGVMRYLQLIYEKNEGESPERIIFSDKPIILTAAIWGGLVVGLLYYVGAN</sequence>
<feature type="transmembrane region" description="Helical" evidence="5">
    <location>
        <begin position="160"/>
        <end position="176"/>
    </location>
</feature>
<dbReference type="GO" id="GO:0016765">
    <property type="term" value="F:transferase activity, transferring alkyl or aryl (other than methyl) groups"/>
    <property type="evidence" value="ECO:0007669"/>
    <property type="project" value="InterPro"/>
</dbReference>
<proteinExistence type="predicted"/>
<feature type="transmembrane region" description="Helical" evidence="5">
    <location>
        <begin position="134"/>
        <end position="154"/>
    </location>
</feature>
<feature type="transmembrane region" description="Helical" evidence="5">
    <location>
        <begin position="290"/>
        <end position="309"/>
    </location>
</feature>
<dbReference type="GO" id="GO:0016020">
    <property type="term" value="C:membrane"/>
    <property type="evidence" value="ECO:0007669"/>
    <property type="project" value="UniProtKB-SubCell"/>
</dbReference>
<dbReference type="EMBL" id="MFAG01000041">
    <property type="protein sequence ID" value="OGD71066.1"/>
    <property type="molecule type" value="Genomic_DNA"/>
</dbReference>
<dbReference type="STRING" id="1817722.A2703_01350"/>
<feature type="transmembrane region" description="Helical" evidence="5">
    <location>
        <begin position="247"/>
        <end position="269"/>
    </location>
</feature>
<keyword evidence="4 5" id="KW-0472">Membrane</keyword>
<evidence type="ECO:0000256" key="4">
    <source>
        <dbReference type="ARBA" id="ARBA00023136"/>
    </source>
</evidence>
<feature type="transmembrane region" description="Helical" evidence="5">
    <location>
        <begin position="83"/>
        <end position="103"/>
    </location>
</feature>
<dbReference type="AlphaFoldDB" id="A0A1F5EUX1"/>
<dbReference type="NCBIfam" id="NF008978">
    <property type="entry name" value="PRK12324.1-4"/>
    <property type="match status" value="1"/>
</dbReference>
<dbReference type="CDD" id="cd13963">
    <property type="entry name" value="PT_UbiA_2"/>
    <property type="match status" value="1"/>
</dbReference>
<comment type="subcellular location">
    <subcellularLocation>
        <location evidence="1">Membrane</location>
        <topology evidence="1">Multi-pass membrane protein</topology>
    </subcellularLocation>
</comment>
<evidence type="ECO:0000256" key="3">
    <source>
        <dbReference type="ARBA" id="ARBA00022989"/>
    </source>
</evidence>
<organism evidence="6 7">
    <name type="scientific">Candidatus Collierbacteria bacterium RIFCSPHIGHO2_01_FULL_50_25</name>
    <dbReference type="NCBI Taxonomy" id="1817722"/>
    <lineage>
        <taxon>Bacteria</taxon>
        <taxon>Candidatus Collieribacteriota</taxon>
    </lineage>
</organism>
<name>A0A1F5EUX1_9BACT</name>
<evidence type="ECO:0000256" key="1">
    <source>
        <dbReference type="ARBA" id="ARBA00004141"/>
    </source>
</evidence>
<dbReference type="Gene3D" id="1.10.357.140">
    <property type="entry name" value="UbiA prenyltransferase"/>
    <property type="match status" value="1"/>
</dbReference>
<feature type="transmembrane region" description="Helical" evidence="5">
    <location>
        <begin position="205"/>
        <end position="227"/>
    </location>
</feature>
<keyword evidence="2 5" id="KW-0812">Transmembrane</keyword>
<evidence type="ECO:0000313" key="7">
    <source>
        <dbReference type="Proteomes" id="UP000177979"/>
    </source>
</evidence>
<reference evidence="6 7" key="1">
    <citation type="journal article" date="2016" name="Nat. Commun.">
        <title>Thousands of microbial genomes shed light on interconnected biogeochemical processes in an aquifer system.</title>
        <authorList>
            <person name="Anantharaman K."/>
            <person name="Brown C.T."/>
            <person name="Hug L.A."/>
            <person name="Sharon I."/>
            <person name="Castelle C.J."/>
            <person name="Probst A.J."/>
            <person name="Thomas B.C."/>
            <person name="Singh A."/>
            <person name="Wilkins M.J."/>
            <person name="Karaoz U."/>
            <person name="Brodie E.L."/>
            <person name="Williams K.H."/>
            <person name="Hubbard S.S."/>
            <person name="Banfield J.F."/>
        </authorList>
    </citation>
    <scope>NUCLEOTIDE SEQUENCE [LARGE SCALE GENOMIC DNA]</scope>
</reference>
<evidence type="ECO:0008006" key="8">
    <source>
        <dbReference type="Google" id="ProtNLM"/>
    </source>
</evidence>
<dbReference type="Proteomes" id="UP000177979">
    <property type="component" value="Unassembled WGS sequence"/>
</dbReference>
<evidence type="ECO:0000256" key="2">
    <source>
        <dbReference type="ARBA" id="ARBA00022692"/>
    </source>
</evidence>
<dbReference type="InterPro" id="IPR000537">
    <property type="entry name" value="UbiA_prenyltransferase"/>
</dbReference>
<comment type="caution">
    <text evidence="6">The sequence shown here is derived from an EMBL/GenBank/DDBJ whole genome shotgun (WGS) entry which is preliminary data.</text>
</comment>